<keyword evidence="1" id="KW-0472">Membrane</keyword>
<reference evidence="2" key="1">
    <citation type="submission" date="2021-03" db="EMBL/GenBank/DDBJ databases">
        <authorList>
            <person name="Li Z."/>
            <person name="Yang C."/>
        </authorList>
    </citation>
    <scope>NUCLEOTIDE SEQUENCE</scope>
    <source>
        <strain evidence="2">Dzin_1.0</strain>
        <tissue evidence="2">Leaf</tissue>
    </source>
</reference>
<evidence type="ECO:0000256" key="1">
    <source>
        <dbReference type="SAM" id="Phobius"/>
    </source>
</evidence>
<dbReference type="InterPro" id="IPR052222">
    <property type="entry name" value="DESIGUAL"/>
</dbReference>
<keyword evidence="3" id="KW-1185">Reference proteome</keyword>
<feature type="transmembrane region" description="Helical" evidence="1">
    <location>
        <begin position="6"/>
        <end position="25"/>
    </location>
</feature>
<name>A0A9D5H7H5_9LILI</name>
<keyword evidence="1" id="KW-0812">Transmembrane</keyword>
<protein>
    <submittedName>
        <fullName evidence="2">Uncharacterized protein</fullName>
    </submittedName>
</protein>
<gene>
    <name evidence="2" type="ORF">J5N97_027213</name>
</gene>
<sequence>MAGLKSLLVCLSIVIVDLVAGILAIAAQAAQDKDKNHCNPTAPTLAYKLSISGQVLMAVALLIAEEFTTQPRLHPNSDSARTPTHIKVASITRYLAWGLFIFGAVMICSATWTSYSKYKLPCSFSEHHLLIVGGVVCFIHAVEVNPCNPQSNTLAYKFGFGAAVLMLVAFIITYIFTDRPRFRSSIGPARKPTSMKVA</sequence>
<dbReference type="Proteomes" id="UP001085076">
    <property type="component" value="Miscellaneous, Linkage group lg08"/>
</dbReference>
<dbReference type="OrthoDB" id="1667348at2759"/>
<feature type="transmembrane region" description="Helical" evidence="1">
    <location>
        <begin position="45"/>
        <end position="64"/>
    </location>
</feature>
<evidence type="ECO:0000313" key="2">
    <source>
        <dbReference type="EMBL" id="KAJ0966075.1"/>
    </source>
</evidence>
<feature type="transmembrane region" description="Helical" evidence="1">
    <location>
        <begin position="124"/>
        <end position="142"/>
    </location>
</feature>
<comment type="caution">
    <text evidence="2">The sequence shown here is derived from an EMBL/GenBank/DDBJ whole genome shotgun (WGS) entry which is preliminary data.</text>
</comment>
<feature type="transmembrane region" description="Helical" evidence="1">
    <location>
        <begin position="94"/>
        <end position="112"/>
    </location>
</feature>
<proteinExistence type="predicted"/>
<dbReference type="EMBL" id="JAGGNH010000008">
    <property type="protein sequence ID" value="KAJ0966075.1"/>
    <property type="molecule type" value="Genomic_DNA"/>
</dbReference>
<keyword evidence="1" id="KW-1133">Transmembrane helix</keyword>
<accession>A0A9D5H7H5</accession>
<organism evidence="2 3">
    <name type="scientific">Dioscorea zingiberensis</name>
    <dbReference type="NCBI Taxonomy" id="325984"/>
    <lineage>
        <taxon>Eukaryota</taxon>
        <taxon>Viridiplantae</taxon>
        <taxon>Streptophyta</taxon>
        <taxon>Embryophyta</taxon>
        <taxon>Tracheophyta</taxon>
        <taxon>Spermatophyta</taxon>
        <taxon>Magnoliopsida</taxon>
        <taxon>Liliopsida</taxon>
        <taxon>Dioscoreales</taxon>
        <taxon>Dioscoreaceae</taxon>
        <taxon>Dioscorea</taxon>
    </lineage>
</organism>
<dbReference type="AlphaFoldDB" id="A0A9D5H7H5"/>
<feature type="transmembrane region" description="Helical" evidence="1">
    <location>
        <begin position="154"/>
        <end position="176"/>
    </location>
</feature>
<reference evidence="2" key="2">
    <citation type="journal article" date="2022" name="Hortic Res">
        <title>The genome of Dioscorea zingiberensis sheds light on the biosynthesis, origin and evolution of the medicinally important diosgenin saponins.</title>
        <authorList>
            <person name="Li Y."/>
            <person name="Tan C."/>
            <person name="Li Z."/>
            <person name="Guo J."/>
            <person name="Li S."/>
            <person name="Chen X."/>
            <person name="Wang C."/>
            <person name="Dai X."/>
            <person name="Yang H."/>
            <person name="Song W."/>
            <person name="Hou L."/>
            <person name="Xu J."/>
            <person name="Tong Z."/>
            <person name="Xu A."/>
            <person name="Yuan X."/>
            <person name="Wang W."/>
            <person name="Yang Q."/>
            <person name="Chen L."/>
            <person name="Sun Z."/>
            <person name="Wang K."/>
            <person name="Pan B."/>
            <person name="Chen J."/>
            <person name="Bao Y."/>
            <person name="Liu F."/>
            <person name="Qi X."/>
            <person name="Gang D.R."/>
            <person name="Wen J."/>
            <person name="Li J."/>
        </authorList>
    </citation>
    <scope>NUCLEOTIDE SEQUENCE</scope>
    <source>
        <strain evidence="2">Dzin_1.0</strain>
    </source>
</reference>
<evidence type="ECO:0000313" key="3">
    <source>
        <dbReference type="Proteomes" id="UP001085076"/>
    </source>
</evidence>
<dbReference type="PANTHER" id="PTHR31769">
    <property type="entry name" value="OS07G0462200 PROTEIN-RELATED"/>
    <property type="match status" value="1"/>
</dbReference>